<feature type="domain" description="PpiC" evidence="7">
    <location>
        <begin position="134"/>
        <end position="225"/>
    </location>
</feature>
<evidence type="ECO:0000259" key="7">
    <source>
        <dbReference type="PROSITE" id="PS50198"/>
    </source>
</evidence>
<keyword evidence="5 6" id="KW-0413">Isomerase</keyword>
<reference evidence="8" key="1">
    <citation type="submission" date="2019-10" db="EMBL/GenBank/DDBJ databases">
        <title>Draft genome sequece of Microseira wollei NIES-4236.</title>
        <authorList>
            <person name="Yamaguchi H."/>
            <person name="Suzuki S."/>
            <person name="Kawachi M."/>
        </authorList>
    </citation>
    <scope>NUCLEOTIDE SEQUENCE</scope>
    <source>
        <strain evidence="8">NIES-4236</strain>
    </source>
</reference>
<dbReference type="InterPro" id="IPR050245">
    <property type="entry name" value="PrsA_foldase"/>
</dbReference>
<dbReference type="PANTHER" id="PTHR47245">
    <property type="entry name" value="PEPTIDYLPROLYL ISOMERASE"/>
    <property type="match status" value="1"/>
</dbReference>
<evidence type="ECO:0000313" key="8">
    <source>
        <dbReference type="EMBL" id="GET37387.1"/>
    </source>
</evidence>
<dbReference type="GO" id="GO:0003755">
    <property type="term" value="F:peptidyl-prolyl cis-trans isomerase activity"/>
    <property type="evidence" value="ECO:0007669"/>
    <property type="project" value="UniProtKB-KW"/>
</dbReference>
<evidence type="ECO:0000313" key="9">
    <source>
        <dbReference type="Proteomes" id="UP001050975"/>
    </source>
</evidence>
<dbReference type="SUPFAM" id="SSF54534">
    <property type="entry name" value="FKBP-like"/>
    <property type="match status" value="1"/>
</dbReference>
<protein>
    <recommendedName>
        <fullName evidence="2">peptidylprolyl isomerase</fullName>
        <ecNumber evidence="2">5.2.1.8</ecNumber>
    </recommendedName>
</protein>
<dbReference type="Proteomes" id="UP001050975">
    <property type="component" value="Unassembled WGS sequence"/>
</dbReference>
<evidence type="ECO:0000256" key="1">
    <source>
        <dbReference type="ARBA" id="ARBA00000971"/>
    </source>
</evidence>
<comment type="catalytic activity">
    <reaction evidence="1">
        <text>[protein]-peptidylproline (omega=180) = [protein]-peptidylproline (omega=0)</text>
        <dbReference type="Rhea" id="RHEA:16237"/>
        <dbReference type="Rhea" id="RHEA-COMP:10747"/>
        <dbReference type="Rhea" id="RHEA-COMP:10748"/>
        <dbReference type="ChEBI" id="CHEBI:83833"/>
        <dbReference type="ChEBI" id="CHEBI:83834"/>
        <dbReference type="EC" id="5.2.1.8"/>
    </reaction>
</comment>
<keyword evidence="3" id="KW-0732">Signal</keyword>
<evidence type="ECO:0000256" key="4">
    <source>
        <dbReference type="ARBA" id="ARBA00023110"/>
    </source>
</evidence>
<evidence type="ECO:0000256" key="2">
    <source>
        <dbReference type="ARBA" id="ARBA00013194"/>
    </source>
</evidence>
<gene>
    <name evidence="8" type="ORF">MiSe_21400</name>
</gene>
<evidence type="ECO:0000256" key="6">
    <source>
        <dbReference type="PROSITE-ProRule" id="PRU00278"/>
    </source>
</evidence>
<comment type="caution">
    <text evidence="8">The sequence shown here is derived from an EMBL/GenBank/DDBJ whole genome shotgun (WGS) entry which is preliminary data.</text>
</comment>
<dbReference type="EMBL" id="BLAY01000027">
    <property type="protein sequence ID" value="GET37387.1"/>
    <property type="molecule type" value="Genomic_DNA"/>
</dbReference>
<dbReference type="Pfam" id="PF00639">
    <property type="entry name" value="Rotamase"/>
    <property type="match status" value="1"/>
</dbReference>
<dbReference type="Gene3D" id="3.10.50.40">
    <property type="match status" value="1"/>
</dbReference>
<organism evidence="8 9">
    <name type="scientific">Microseira wollei NIES-4236</name>
    <dbReference type="NCBI Taxonomy" id="2530354"/>
    <lineage>
        <taxon>Bacteria</taxon>
        <taxon>Bacillati</taxon>
        <taxon>Cyanobacteriota</taxon>
        <taxon>Cyanophyceae</taxon>
        <taxon>Oscillatoriophycideae</taxon>
        <taxon>Aerosakkonematales</taxon>
        <taxon>Aerosakkonemataceae</taxon>
        <taxon>Microseira</taxon>
    </lineage>
</organism>
<name>A0AAV3XAT6_9CYAN</name>
<dbReference type="AlphaFoldDB" id="A0AAV3XAT6"/>
<accession>A0AAV3XAT6</accession>
<sequence>MKDTLEQSAPPTQQELEFPKISPATDADIIAHLRHSCKIAEIATLAERDALILKICENLGIGVTDEELQTAGNTFRMEHKLLEANTTLAWLSQQRITVEDWTQGIRLNLLAKKLKEYLFGEAVDNHYLQNRNDYKRVALSQIVVTNLEEALKIIQAIREQNASFCALALEYSKVKQAKENGGFVGIRFLTELMPEIAKVVSEAKEGEVLAPIQTKFGYHVIKVEKWFPVELNESIRERIMESIFQTWLQNKSRLTLPNSKG</sequence>
<proteinExistence type="predicted"/>
<evidence type="ECO:0000256" key="5">
    <source>
        <dbReference type="ARBA" id="ARBA00023235"/>
    </source>
</evidence>
<dbReference type="InterPro" id="IPR000297">
    <property type="entry name" value="PPIase_PpiC"/>
</dbReference>
<keyword evidence="9" id="KW-1185">Reference proteome</keyword>
<dbReference type="PANTHER" id="PTHR47245:SF1">
    <property type="entry name" value="FOLDASE PROTEIN PRSA"/>
    <property type="match status" value="1"/>
</dbReference>
<dbReference type="InterPro" id="IPR046357">
    <property type="entry name" value="PPIase_dom_sf"/>
</dbReference>
<dbReference type="EC" id="5.2.1.8" evidence="2"/>
<dbReference type="PROSITE" id="PS50198">
    <property type="entry name" value="PPIC_PPIASE_2"/>
    <property type="match status" value="1"/>
</dbReference>
<keyword evidence="4 6" id="KW-0697">Rotamase</keyword>
<dbReference type="RefSeq" id="WP_226578778.1">
    <property type="nucleotide sequence ID" value="NZ_BLAY01000027.1"/>
</dbReference>
<evidence type="ECO:0000256" key="3">
    <source>
        <dbReference type="ARBA" id="ARBA00022729"/>
    </source>
</evidence>